<organism evidence="1 2">
    <name type="scientific">Sinanodonta woodiana</name>
    <name type="common">Chinese pond mussel</name>
    <name type="synonym">Anodonta woodiana</name>
    <dbReference type="NCBI Taxonomy" id="1069815"/>
    <lineage>
        <taxon>Eukaryota</taxon>
        <taxon>Metazoa</taxon>
        <taxon>Spiralia</taxon>
        <taxon>Lophotrochozoa</taxon>
        <taxon>Mollusca</taxon>
        <taxon>Bivalvia</taxon>
        <taxon>Autobranchia</taxon>
        <taxon>Heteroconchia</taxon>
        <taxon>Palaeoheterodonta</taxon>
        <taxon>Unionida</taxon>
        <taxon>Unionoidea</taxon>
        <taxon>Unionidae</taxon>
        <taxon>Unioninae</taxon>
        <taxon>Sinanodonta</taxon>
    </lineage>
</organism>
<name>A0ABD3V6F5_SINWO</name>
<dbReference type="AlphaFoldDB" id="A0ABD3V6F5"/>
<dbReference type="Gene3D" id="2.60.270.50">
    <property type="match status" value="1"/>
</dbReference>
<dbReference type="Proteomes" id="UP001634394">
    <property type="component" value="Unassembled WGS sequence"/>
</dbReference>
<evidence type="ECO:0000313" key="1">
    <source>
        <dbReference type="EMBL" id="KAL3857199.1"/>
    </source>
</evidence>
<gene>
    <name evidence="1" type="ORF">ACJMK2_011891</name>
</gene>
<reference evidence="1 2" key="1">
    <citation type="submission" date="2024-11" db="EMBL/GenBank/DDBJ databases">
        <title>Chromosome-level genome assembly of the freshwater bivalve Anodonta woodiana.</title>
        <authorList>
            <person name="Chen X."/>
        </authorList>
    </citation>
    <scope>NUCLEOTIDE SEQUENCE [LARGE SCALE GENOMIC DNA]</scope>
    <source>
        <strain evidence="1">MN2024</strain>
        <tissue evidence="1">Gills</tissue>
    </source>
</reference>
<comment type="caution">
    <text evidence="1">The sequence shown here is derived from an EMBL/GenBank/DDBJ whole genome shotgun (WGS) entry which is preliminary data.</text>
</comment>
<evidence type="ECO:0000313" key="2">
    <source>
        <dbReference type="Proteomes" id="UP001634394"/>
    </source>
</evidence>
<sequence>MAGYLKLYYPDLSPPQIKDFKQRFRSLEICIHNKTEEALYFSDSYFFHSKMFKTNEYPREVAARSGAVYFLVNTTCLRGVSGGWKFKVVEQDLYLYIGFSNPIFGSYKTFVSLKNSGTLNAKWPYTELKDGSMKTDKCDKYIVEVTLTDPHYSSFQRIHCIIRYNEFNI</sequence>
<protein>
    <submittedName>
        <fullName evidence="1">Uncharacterized protein</fullName>
    </submittedName>
</protein>
<dbReference type="EMBL" id="JBJQND010000013">
    <property type="protein sequence ID" value="KAL3857199.1"/>
    <property type="molecule type" value="Genomic_DNA"/>
</dbReference>
<accession>A0ABD3V6F5</accession>
<keyword evidence="2" id="KW-1185">Reference proteome</keyword>
<proteinExistence type="predicted"/>